<dbReference type="SMART" id="SM00148">
    <property type="entry name" value="PLCXc"/>
    <property type="match status" value="1"/>
</dbReference>
<dbReference type="GO" id="GO:0043153">
    <property type="term" value="P:entrainment of circadian clock by photoperiod"/>
    <property type="evidence" value="ECO:0007669"/>
    <property type="project" value="UniProtKB-ARBA"/>
</dbReference>
<keyword evidence="10" id="KW-0175">Coiled coil</keyword>
<organism evidence="14 15">
    <name type="scientific">Clunio marinus</name>
    <dbReference type="NCBI Taxonomy" id="568069"/>
    <lineage>
        <taxon>Eukaryota</taxon>
        <taxon>Metazoa</taxon>
        <taxon>Ecdysozoa</taxon>
        <taxon>Arthropoda</taxon>
        <taxon>Hexapoda</taxon>
        <taxon>Insecta</taxon>
        <taxon>Pterygota</taxon>
        <taxon>Neoptera</taxon>
        <taxon>Endopterygota</taxon>
        <taxon>Diptera</taxon>
        <taxon>Nematocera</taxon>
        <taxon>Chironomoidea</taxon>
        <taxon>Chironomidae</taxon>
        <taxon>Clunio</taxon>
    </lineage>
</organism>
<feature type="binding site" evidence="8">
    <location>
        <position position="329"/>
    </location>
    <ligand>
        <name>Ca(2+)</name>
        <dbReference type="ChEBI" id="CHEBI:29108"/>
    </ligand>
</feature>
<dbReference type="Gene3D" id="2.60.40.150">
    <property type="entry name" value="C2 domain"/>
    <property type="match status" value="1"/>
</dbReference>
<evidence type="ECO:0000259" key="13">
    <source>
        <dbReference type="PROSITE" id="PS50008"/>
    </source>
</evidence>
<dbReference type="InterPro" id="IPR000008">
    <property type="entry name" value="C2_dom"/>
</dbReference>
<evidence type="ECO:0000256" key="7">
    <source>
        <dbReference type="PIRSR" id="PIRSR000956-1"/>
    </source>
</evidence>
<dbReference type="Pfam" id="PF17787">
    <property type="entry name" value="PH_14"/>
    <property type="match status" value="1"/>
</dbReference>
<dbReference type="SUPFAM" id="SSF50729">
    <property type="entry name" value="PH domain-like"/>
    <property type="match status" value="1"/>
</dbReference>
<dbReference type="Pfam" id="PF00388">
    <property type="entry name" value="PI-PLC-X"/>
    <property type="match status" value="1"/>
</dbReference>
<feature type="domain" description="PI-PLC Y-box" evidence="13">
    <location>
        <begin position="539"/>
        <end position="655"/>
    </location>
</feature>
<dbReference type="STRING" id="568069.A0A1J1INZ6"/>
<dbReference type="InterPro" id="IPR037862">
    <property type="entry name" value="PLC-beta_PH"/>
</dbReference>
<dbReference type="SMART" id="SM00149">
    <property type="entry name" value="PLCYc"/>
    <property type="match status" value="1"/>
</dbReference>
<dbReference type="PROSITE" id="PS50007">
    <property type="entry name" value="PIPLC_X_DOMAIN"/>
    <property type="match status" value="1"/>
</dbReference>
<dbReference type="FunFam" id="2.60.40.150:FF:000008">
    <property type="entry name" value="1-phosphatidylinositol 4,5-bisphosphate phosphodiesterase"/>
    <property type="match status" value="1"/>
</dbReference>
<dbReference type="GO" id="GO:0005509">
    <property type="term" value="F:calcium ion binding"/>
    <property type="evidence" value="ECO:0007669"/>
    <property type="project" value="UniProtKB-UniRule"/>
</dbReference>
<dbReference type="InterPro" id="IPR053945">
    <property type="entry name" value="PLCB1-4-like_EFh"/>
</dbReference>
<dbReference type="Pfam" id="PF00168">
    <property type="entry name" value="C2"/>
    <property type="match status" value="1"/>
</dbReference>
<dbReference type="GO" id="GO:0004435">
    <property type="term" value="F:phosphatidylinositol-4,5-bisphosphate phospholipase C activity"/>
    <property type="evidence" value="ECO:0007669"/>
    <property type="project" value="UniProtKB-UniRule"/>
</dbReference>
<dbReference type="PRINTS" id="PR00390">
    <property type="entry name" value="PHPHLIPASEC"/>
</dbReference>
<evidence type="ECO:0000256" key="2">
    <source>
        <dbReference type="ARBA" id="ARBA00022801"/>
    </source>
</evidence>
<gene>
    <name evidence="14" type="ORF">CLUMA_CG015157</name>
</gene>
<keyword evidence="4 6" id="KW-0443">Lipid metabolism</keyword>
<reference evidence="14 15" key="1">
    <citation type="submission" date="2015-04" db="EMBL/GenBank/DDBJ databases">
        <authorList>
            <person name="Syromyatnikov M.Y."/>
            <person name="Popov V.N."/>
        </authorList>
    </citation>
    <scope>NUCLEOTIDE SEQUENCE [LARGE SCALE GENOMIC DNA]</scope>
</reference>
<comment type="catalytic activity">
    <reaction evidence="1 6 9">
        <text>a 1,2-diacyl-sn-glycero-3-phospho-(1D-myo-inositol-4,5-bisphosphate) + H2O = 1D-myo-inositol 1,4,5-trisphosphate + a 1,2-diacyl-sn-glycerol + H(+)</text>
        <dbReference type="Rhea" id="RHEA:33179"/>
        <dbReference type="ChEBI" id="CHEBI:15377"/>
        <dbReference type="ChEBI" id="CHEBI:15378"/>
        <dbReference type="ChEBI" id="CHEBI:17815"/>
        <dbReference type="ChEBI" id="CHEBI:58456"/>
        <dbReference type="ChEBI" id="CHEBI:203600"/>
        <dbReference type="EC" id="3.1.4.11"/>
    </reaction>
</comment>
<dbReference type="GO" id="GO:0051209">
    <property type="term" value="P:release of sequestered calcium ion into cytosol"/>
    <property type="evidence" value="ECO:0007669"/>
    <property type="project" value="TreeGrafter"/>
</dbReference>
<dbReference type="PANTHER" id="PTHR10336">
    <property type="entry name" value="PHOSPHOINOSITIDE-SPECIFIC PHOSPHOLIPASE C FAMILY PROTEIN"/>
    <property type="match status" value="1"/>
</dbReference>
<dbReference type="PANTHER" id="PTHR10336:SF36">
    <property type="entry name" value="1-PHOSPHATIDYLINOSITOL 4,5-BISPHOSPHATE PHOSPHODIESTERASE BETA-4"/>
    <property type="match status" value="1"/>
</dbReference>
<evidence type="ECO:0000256" key="11">
    <source>
        <dbReference type="SAM" id="MobiDB-lite"/>
    </source>
</evidence>
<dbReference type="SUPFAM" id="SSF49562">
    <property type="entry name" value="C2 domain (Calcium/lipid-binding domain, CaLB)"/>
    <property type="match status" value="1"/>
</dbReference>
<protein>
    <recommendedName>
        <fullName evidence="6">1-phosphatidylinositol 4,5-bisphosphate phosphodiesterase</fullName>
        <ecNumber evidence="6">3.1.4.11</ecNumber>
    </recommendedName>
</protein>
<dbReference type="PROSITE" id="PS50008">
    <property type="entry name" value="PIPLC_Y_DOMAIN"/>
    <property type="match status" value="1"/>
</dbReference>
<feature type="active site" evidence="7">
    <location>
        <position position="328"/>
    </location>
</feature>
<dbReference type="SUPFAM" id="SSF51695">
    <property type="entry name" value="PLC-like phosphodiesterases"/>
    <property type="match status" value="1"/>
</dbReference>
<feature type="coiled-coil region" evidence="10">
    <location>
        <begin position="1019"/>
        <end position="1075"/>
    </location>
</feature>
<dbReference type="Proteomes" id="UP000183832">
    <property type="component" value="Unassembled WGS sequence"/>
</dbReference>
<dbReference type="GO" id="GO:0008344">
    <property type="term" value="P:adult locomotory behavior"/>
    <property type="evidence" value="ECO:0007669"/>
    <property type="project" value="UniProtKB-ARBA"/>
</dbReference>
<feature type="compositionally biased region" description="Basic and acidic residues" evidence="11">
    <location>
        <begin position="846"/>
        <end position="855"/>
    </location>
</feature>
<dbReference type="EC" id="3.1.4.11" evidence="6"/>
<evidence type="ECO:0000256" key="9">
    <source>
        <dbReference type="RuleBase" id="RU361133"/>
    </source>
</evidence>
<feature type="binding site" evidence="8">
    <location>
        <position position="409"/>
    </location>
    <ligand>
        <name>Ca(2+)</name>
        <dbReference type="ChEBI" id="CHEBI:29108"/>
    </ligand>
</feature>
<evidence type="ECO:0000256" key="8">
    <source>
        <dbReference type="PIRSR" id="PIRSR000956-2"/>
    </source>
</evidence>
<evidence type="ECO:0000313" key="14">
    <source>
        <dbReference type="EMBL" id="CRL01959.1"/>
    </source>
</evidence>
<evidence type="ECO:0000256" key="6">
    <source>
        <dbReference type="PIRNR" id="PIRNR000956"/>
    </source>
</evidence>
<name>A0A1J1INZ6_9DIPT</name>
<evidence type="ECO:0000256" key="5">
    <source>
        <dbReference type="ARBA" id="ARBA00023224"/>
    </source>
</evidence>
<dbReference type="InterPro" id="IPR017946">
    <property type="entry name" value="PLC-like_Pdiesterase_TIM-brl"/>
</dbReference>
<keyword evidence="15" id="KW-1185">Reference proteome</keyword>
<dbReference type="Pfam" id="PF00387">
    <property type="entry name" value="PI-PLC-Y"/>
    <property type="match status" value="1"/>
</dbReference>
<dbReference type="Pfam" id="PF22631">
    <property type="entry name" value="PLCB1-4-like_EFh"/>
    <property type="match status" value="1"/>
</dbReference>
<dbReference type="EMBL" id="CVRI01000057">
    <property type="protein sequence ID" value="CRL01959.1"/>
    <property type="molecule type" value="Genomic_DNA"/>
</dbReference>
<keyword evidence="8" id="KW-0479">Metal-binding</keyword>
<dbReference type="Gene3D" id="1.10.238.10">
    <property type="entry name" value="EF-hand"/>
    <property type="match status" value="1"/>
</dbReference>
<dbReference type="InterPro" id="IPR035892">
    <property type="entry name" value="C2_domain_sf"/>
</dbReference>
<dbReference type="CDD" id="cd08591">
    <property type="entry name" value="PI-PLCc_beta"/>
    <property type="match status" value="1"/>
</dbReference>
<evidence type="ECO:0000256" key="1">
    <source>
        <dbReference type="ARBA" id="ARBA00001195"/>
    </source>
</evidence>
<feature type="binding site" evidence="8">
    <location>
        <position position="358"/>
    </location>
    <ligand>
        <name>Ca(2+)</name>
        <dbReference type="ChEBI" id="CHEBI:29108"/>
    </ligand>
</feature>
<accession>A0A1J1INZ6</accession>
<keyword evidence="8" id="KW-0106">Calcium</keyword>
<keyword evidence="2 6" id="KW-0378">Hydrolase</keyword>
<dbReference type="GO" id="GO:0016042">
    <property type="term" value="P:lipid catabolic process"/>
    <property type="evidence" value="ECO:0007669"/>
    <property type="project" value="UniProtKB-KW"/>
</dbReference>
<keyword evidence="5 6" id="KW-0807">Transducer</keyword>
<dbReference type="InterPro" id="IPR001711">
    <property type="entry name" value="PLipase_C_Pinositol-sp_Y"/>
</dbReference>
<dbReference type="PROSITE" id="PS50004">
    <property type="entry name" value="C2"/>
    <property type="match status" value="1"/>
</dbReference>
<dbReference type="Gene3D" id="3.20.20.190">
    <property type="entry name" value="Phosphatidylinositol (PI) phosphodiesterase"/>
    <property type="match status" value="1"/>
</dbReference>
<keyword evidence="3 6" id="KW-0442">Lipid degradation</keyword>
<dbReference type="CDD" id="cd00275">
    <property type="entry name" value="C2_PLC_like"/>
    <property type="match status" value="1"/>
</dbReference>
<dbReference type="InterPro" id="IPR001192">
    <property type="entry name" value="PI-PLC_fam"/>
</dbReference>
<dbReference type="PIRSF" id="PIRSF000956">
    <property type="entry name" value="PLC-beta"/>
    <property type="match status" value="1"/>
</dbReference>
<feature type="binding site" evidence="8">
    <location>
        <position position="360"/>
    </location>
    <ligand>
        <name>Ca(2+)</name>
        <dbReference type="ChEBI" id="CHEBI:29108"/>
    </ligand>
</feature>
<comment type="function">
    <text evidence="6">The production of the second messenger molecules diacylglycerol (DAG) and inositol 1,4,5-trisphosphate (IP3) is mediated by activated phosphatidylinositol-specific phospholipase C enzymes.</text>
</comment>
<dbReference type="InterPro" id="IPR042531">
    <property type="entry name" value="PLC-beta_C_sf"/>
</dbReference>
<dbReference type="SUPFAM" id="SSF47473">
    <property type="entry name" value="EF-hand"/>
    <property type="match status" value="1"/>
</dbReference>
<dbReference type="GO" id="GO:0042592">
    <property type="term" value="P:homeostatic process"/>
    <property type="evidence" value="ECO:0007669"/>
    <property type="project" value="UniProtKB-ARBA"/>
</dbReference>
<dbReference type="FunFam" id="1.20.1230.10:FF:000005">
    <property type="entry name" value="1-phosphatidylinositol 4,5-bisphosphate phosphodiesterase"/>
    <property type="match status" value="1"/>
</dbReference>
<evidence type="ECO:0000256" key="10">
    <source>
        <dbReference type="SAM" id="Coils"/>
    </source>
</evidence>
<feature type="domain" description="C2" evidence="12">
    <location>
        <begin position="655"/>
        <end position="783"/>
    </location>
</feature>
<feature type="region of interest" description="Disordered" evidence="11">
    <location>
        <begin position="830"/>
        <end position="855"/>
    </location>
</feature>
<evidence type="ECO:0000256" key="3">
    <source>
        <dbReference type="ARBA" id="ARBA00022963"/>
    </source>
</evidence>
<dbReference type="FunFam" id="1.10.238.10:FF:000024">
    <property type="entry name" value="1-phosphatidylinositol 4,5-bisphosphate phosphodiesterase"/>
    <property type="match status" value="1"/>
</dbReference>
<evidence type="ECO:0000313" key="15">
    <source>
        <dbReference type="Proteomes" id="UP000183832"/>
    </source>
</evidence>
<dbReference type="SMART" id="SM00239">
    <property type="entry name" value="C2"/>
    <property type="match status" value="1"/>
</dbReference>
<dbReference type="InterPro" id="IPR000909">
    <property type="entry name" value="PLipase_C_PInositol-sp_X_dom"/>
</dbReference>
<dbReference type="GO" id="GO:0046488">
    <property type="term" value="P:phosphatidylinositol metabolic process"/>
    <property type="evidence" value="ECO:0007669"/>
    <property type="project" value="TreeGrafter"/>
</dbReference>
<dbReference type="InterPro" id="IPR016280">
    <property type="entry name" value="PLC-beta"/>
</dbReference>
<proteinExistence type="predicted"/>
<dbReference type="SUPFAM" id="SSF69989">
    <property type="entry name" value="C-terminal domain of PLC-beta"/>
    <property type="match status" value="1"/>
</dbReference>
<evidence type="ECO:0000256" key="4">
    <source>
        <dbReference type="ARBA" id="ARBA00023098"/>
    </source>
</evidence>
<comment type="cofactor">
    <cofactor evidence="8">
        <name>Ca(2+)</name>
        <dbReference type="ChEBI" id="CHEBI:29108"/>
    </cofactor>
    <text evidence="8">Binds 1 Ca(2+) ion per subunit.</text>
</comment>
<dbReference type="InterPro" id="IPR011992">
    <property type="entry name" value="EF-hand-dom_pair"/>
</dbReference>
<dbReference type="AlphaFoldDB" id="A0A1J1INZ6"/>
<sequence length="1086" mass="124432">MTKKFEFNWQIPVPQPLLDGAIFDRWTEEKDNSELELACTFKVDEYGFFIYWKSEGKEGDVIELCQVSDIRAGGLPKDMKLGNQLLNRHGEQLEEKSLTICSGTDYININYQHVICPSAEIAKIWRAGLREITHNNKQYNACPRTMLQKHWMRLGFTVDVKGNVPVKVIARTFASGKTEKLVYQGLSELGLPSGKNESIPKADFTFDKFYELYHKICPRNDIEELFRSITQGKANEINIDQFINFLNEKQRDPRLNEILYPLYDEKRAVEIINTYEQSEDARNAKHLTKDGFIRYLMSDENAPVFLDRLDIYMEMDQPLSHYYINSSHNTYLSGRQFGGKSSVEMYRQVLLAGCRCVELDCWDGKGEDEEPIITHGMAMCTDILFKDVIYAIRDTAFVTSDYPVILSFENHCCKSQQYKLAKYCDEIFGDLLLKEALPEYSLEPGIPLPPPSCLKRKILIKNKRLKSEVEKQELELFLQGEFVIEDDIKEDASAVKPPPDELAAAVAATASNAQSQDGGDAEAIPIQYTGSTTNVHPWLSSMGNYAQPIKFQGFDVAEQKNIHHNMSSFAETTGMSLLKTQAIDFVNYNKRQMSRIYPKGTRADSSNYMPQVFWNAGCQMVSLNFQTSDLPQQLNQGKFEYNGNCGYLLKPDFMRRSDRSFDPFADAPVDGVIAAQCSVSVIAGQFLSDKKVGTYVEVDMYGLPTDTIRKEFRTRMVPTNGLNPVYNEEPFLFRKIVLPDLAVLRFGVYDENGKLLGQRILPLDGLQAGYRHISLRTEANFPMSLPMLFCNIELKIYVPDGFEDFMAALSDPRAFMGAAKERSDNMKAMGIEESATGGPGAATQTTKKEETKEEPPLVFEPITIDSLRQEKGFIKTARKQQKELDALRKKQAKDRMALQKAQNGTIERLIKGKSKDEIKNDASIRKVIQEQNAQWNEMVERHKKEEWEMLKQQISDQQDTLRKLMEITQASQMKQLEAKHERDVKELNSKQAKISVETSKEVANDKTLKTKGEKDRRLREKKQNNIKRFMDEKKSATIKQGREKEKLKMTHDKQLESLSHDLQKLIDVIKVEEEEYKMIQKFEFFA</sequence>
<dbReference type="Gene3D" id="1.20.1230.10">
    <property type="entry name" value="Phospholipase C beta, distal C-terminal domain"/>
    <property type="match status" value="1"/>
</dbReference>
<feature type="active site" evidence="7">
    <location>
        <position position="375"/>
    </location>
</feature>
<dbReference type="GO" id="GO:0048015">
    <property type="term" value="P:phosphatidylinositol-mediated signaling"/>
    <property type="evidence" value="ECO:0007669"/>
    <property type="project" value="TreeGrafter"/>
</dbReference>
<dbReference type="CDD" id="cd13361">
    <property type="entry name" value="PH_PLC_beta"/>
    <property type="match status" value="1"/>
</dbReference>
<dbReference type="OrthoDB" id="269822at2759"/>
<dbReference type="Gene3D" id="2.30.29.240">
    <property type="match status" value="1"/>
</dbReference>
<evidence type="ECO:0000259" key="12">
    <source>
        <dbReference type="PROSITE" id="PS50004"/>
    </source>
</evidence>